<dbReference type="PANTHER" id="PTHR39217">
    <property type="match status" value="1"/>
</dbReference>
<proteinExistence type="predicted"/>
<dbReference type="AlphaFoldDB" id="A0A7Y4IP32"/>
<evidence type="ECO:0000313" key="1">
    <source>
        <dbReference type="EMBL" id="NOJ82807.1"/>
    </source>
</evidence>
<protein>
    <recommendedName>
        <fullName evidence="3">ATP-grasp domain-containing protein</fullName>
    </recommendedName>
</protein>
<accession>A0A7Y4IP32</accession>
<dbReference type="SUPFAM" id="SSF56059">
    <property type="entry name" value="Glutathione synthetase ATP-binding domain-like"/>
    <property type="match status" value="1"/>
</dbReference>
<comment type="caution">
    <text evidence="1">The sequence shown here is derived from an EMBL/GenBank/DDBJ whole genome shotgun (WGS) entry which is preliminary data.</text>
</comment>
<dbReference type="EMBL" id="JABFNT010000146">
    <property type="protein sequence ID" value="NOJ82807.1"/>
    <property type="molecule type" value="Genomic_DNA"/>
</dbReference>
<evidence type="ECO:0000313" key="2">
    <source>
        <dbReference type="Proteomes" id="UP000533080"/>
    </source>
</evidence>
<evidence type="ECO:0008006" key="3">
    <source>
        <dbReference type="Google" id="ProtNLM"/>
    </source>
</evidence>
<dbReference type="Proteomes" id="UP000533080">
    <property type="component" value="Unassembled WGS sequence"/>
</dbReference>
<name>A0A7Y4IP32_MYXXA</name>
<dbReference type="PANTHER" id="PTHR39217:SF1">
    <property type="entry name" value="GLUTATHIONE SYNTHETASE"/>
    <property type="match status" value="1"/>
</dbReference>
<sequence>MTHREGPAHRCRTRYKPLHVSTPGARAMDVAVLTFEGLPRLDAFDAPLLPALAALGVEARPVVWDDPAMDWKTVRLALVRNTWDSHLRRDAFVAWADKVGRLTQLHNPAPVLRWNTHKHYLRELEEKGVLVTPTTWVRKGDTLDVGELALRQGWDAVVLKPAVSAGALKTHVFPRAEAHAATARLAELTREGDVMVQPYLTAFETEGERSYVFFDGVLSHAVRRPPTLLDAPRGFSVPTAFTPGDAAELRLAESVLEAVGRPLLYARVDVATDNAGQSRLQELEATEPRLFLSLDAGAADRLARAIVAKL</sequence>
<organism evidence="1 2">
    <name type="scientific">Myxococcus xanthus</name>
    <dbReference type="NCBI Taxonomy" id="34"/>
    <lineage>
        <taxon>Bacteria</taxon>
        <taxon>Pseudomonadati</taxon>
        <taxon>Myxococcota</taxon>
        <taxon>Myxococcia</taxon>
        <taxon>Myxococcales</taxon>
        <taxon>Cystobacterineae</taxon>
        <taxon>Myxococcaceae</taxon>
        <taxon>Myxococcus</taxon>
    </lineage>
</organism>
<reference evidence="1 2" key="1">
    <citation type="submission" date="2020-05" db="EMBL/GenBank/DDBJ databases">
        <authorList>
            <person name="Whitworth D."/>
        </authorList>
    </citation>
    <scope>NUCLEOTIDE SEQUENCE [LARGE SCALE GENOMIC DNA]</scope>
    <source>
        <strain evidence="1 2">AM005</strain>
    </source>
</reference>
<gene>
    <name evidence="1" type="ORF">HNV28_31565</name>
</gene>
<dbReference type="InterPro" id="IPR053191">
    <property type="entry name" value="DcsG_Biosynth_Enzyme"/>
</dbReference>